<dbReference type="SMART" id="SM00062">
    <property type="entry name" value="PBPb"/>
    <property type="match status" value="1"/>
</dbReference>
<feature type="domain" description="Solute-binding protein family 3/N-terminal" evidence="6">
    <location>
        <begin position="38"/>
        <end position="278"/>
    </location>
</feature>
<organism evidence="7">
    <name type="scientific">uncultured Thiotrichaceae bacterium</name>
    <dbReference type="NCBI Taxonomy" id="298394"/>
    <lineage>
        <taxon>Bacteria</taxon>
        <taxon>Pseudomonadati</taxon>
        <taxon>Pseudomonadota</taxon>
        <taxon>Gammaproteobacteria</taxon>
        <taxon>Thiotrichales</taxon>
        <taxon>Thiotrichaceae</taxon>
        <taxon>environmental samples</taxon>
    </lineage>
</organism>
<sequence length="295" mass="32389">MNKLNLKKMFYLAVLVSGLGLVSQASAASLEKVKEKGILEAAVYKNFPPYSYKEKGKQRGIDIDLAKELASRMSVKPIIRMIGADENMDDDLRNNIWKGHYLGGGTADVMFHAPHDREYAAAVDQVNFISPYQLEKLVFAFDKDKIGDAPTIANFTHDPIGVELDTLSDFYLLRALDGKVMPKVRHYKSVTEAVDALKKGEIVAVMGPRGEVEGVFNKQVPENVVIQHLVTPGLSRSSWALGLAVKADYTKLADEINTHMAAMIKDGTVKKIFNAYGVTYNAPAAAPEKTTASVK</sequence>
<evidence type="ECO:0000256" key="3">
    <source>
        <dbReference type="ARBA" id="ARBA00022729"/>
    </source>
</evidence>
<dbReference type="InterPro" id="IPR018313">
    <property type="entry name" value="SBP_3_CS"/>
</dbReference>
<evidence type="ECO:0000313" key="7">
    <source>
        <dbReference type="EMBL" id="CAA6823769.1"/>
    </source>
</evidence>
<dbReference type="SUPFAM" id="SSF53850">
    <property type="entry name" value="Periplasmic binding protein-like II"/>
    <property type="match status" value="1"/>
</dbReference>
<evidence type="ECO:0000256" key="1">
    <source>
        <dbReference type="ARBA" id="ARBA00004196"/>
    </source>
</evidence>
<comment type="similarity">
    <text evidence="2 4">Belongs to the bacterial solute-binding protein 3 family.</text>
</comment>
<dbReference type="PROSITE" id="PS01039">
    <property type="entry name" value="SBP_BACTERIAL_3"/>
    <property type="match status" value="1"/>
</dbReference>
<dbReference type="PANTHER" id="PTHR35936">
    <property type="entry name" value="MEMBRANE-BOUND LYTIC MUREIN TRANSGLYCOSYLASE F"/>
    <property type="match status" value="1"/>
</dbReference>
<evidence type="ECO:0000256" key="4">
    <source>
        <dbReference type="RuleBase" id="RU003744"/>
    </source>
</evidence>
<proteinExistence type="inferred from homology"/>
<dbReference type="EMBL" id="CACVAY010000116">
    <property type="protein sequence ID" value="CAA6823769.1"/>
    <property type="molecule type" value="Genomic_DNA"/>
</dbReference>
<reference evidence="7" key="1">
    <citation type="submission" date="2020-01" db="EMBL/GenBank/DDBJ databases">
        <authorList>
            <person name="Meier V. D."/>
            <person name="Meier V D."/>
        </authorList>
    </citation>
    <scope>NUCLEOTIDE SEQUENCE</scope>
    <source>
        <strain evidence="7">HLG_WM_MAG_07</strain>
    </source>
</reference>
<accession>A0A6S6UAM1</accession>
<dbReference type="Pfam" id="PF00497">
    <property type="entry name" value="SBP_bac_3"/>
    <property type="match status" value="1"/>
</dbReference>
<dbReference type="PANTHER" id="PTHR35936:SF17">
    <property type="entry name" value="ARGININE-BINDING EXTRACELLULAR PROTEIN ARTP"/>
    <property type="match status" value="1"/>
</dbReference>
<gene>
    <name evidence="7" type="ORF">HELGO_WM21448</name>
</gene>
<dbReference type="Gene3D" id="3.40.190.10">
    <property type="entry name" value="Periplasmic binding protein-like II"/>
    <property type="match status" value="2"/>
</dbReference>
<dbReference type="AlphaFoldDB" id="A0A6S6UAM1"/>
<evidence type="ECO:0000259" key="6">
    <source>
        <dbReference type="SMART" id="SM00062"/>
    </source>
</evidence>
<feature type="signal peptide" evidence="5">
    <location>
        <begin position="1"/>
        <end position="27"/>
    </location>
</feature>
<evidence type="ECO:0000256" key="2">
    <source>
        <dbReference type="ARBA" id="ARBA00010333"/>
    </source>
</evidence>
<name>A0A6S6UAM1_9GAMM</name>
<keyword evidence="3 5" id="KW-0732">Signal</keyword>
<dbReference type="GO" id="GO:0030313">
    <property type="term" value="C:cell envelope"/>
    <property type="evidence" value="ECO:0007669"/>
    <property type="project" value="UniProtKB-SubCell"/>
</dbReference>
<evidence type="ECO:0000256" key="5">
    <source>
        <dbReference type="SAM" id="SignalP"/>
    </source>
</evidence>
<protein>
    <submittedName>
        <fullName evidence="7">Amino acid ABC transporter, periplasmic substrate-binding protein</fullName>
    </submittedName>
</protein>
<dbReference type="InterPro" id="IPR001638">
    <property type="entry name" value="Solute-binding_3/MltF_N"/>
</dbReference>
<comment type="subcellular location">
    <subcellularLocation>
        <location evidence="1">Cell envelope</location>
    </subcellularLocation>
</comment>
<feature type="chain" id="PRO_5028012872" evidence="5">
    <location>
        <begin position="28"/>
        <end position="295"/>
    </location>
</feature>